<evidence type="ECO:0000313" key="4">
    <source>
        <dbReference type="EMBL" id="KAG9439973.1"/>
    </source>
</evidence>
<name>A0AAV7DTQ5_ARIFI</name>
<protein>
    <recommendedName>
        <fullName evidence="3">DYW domain-containing protein</fullName>
    </recommendedName>
</protein>
<dbReference type="InterPro" id="IPR046848">
    <property type="entry name" value="E_motif"/>
</dbReference>
<evidence type="ECO:0000256" key="2">
    <source>
        <dbReference type="PROSITE-ProRule" id="PRU00708"/>
    </source>
</evidence>
<dbReference type="PROSITE" id="PS51375">
    <property type="entry name" value="PPR"/>
    <property type="match status" value="3"/>
</dbReference>
<feature type="repeat" description="PPR" evidence="2">
    <location>
        <begin position="441"/>
        <end position="475"/>
    </location>
</feature>
<dbReference type="EMBL" id="JAINDJ010000008">
    <property type="protein sequence ID" value="KAG9439973.1"/>
    <property type="molecule type" value="Genomic_DNA"/>
</dbReference>
<gene>
    <name evidence="4" type="ORF">H6P81_020138</name>
</gene>
<organism evidence="4 5">
    <name type="scientific">Aristolochia fimbriata</name>
    <name type="common">White veined hardy Dutchman's pipe vine</name>
    <dbReference type="NCBI Taxonomy" id="158543"/>
    <lineage>
        <taxon>Eukaryota</taxon>
        <taxon>Viridiplantae</taxon>
        <taxon>Streptophyta</taxon>
        <taxon>Embryophyta</taxon>
        <taxon>Tracheophyta</taxon>
        <taxon>Spermatophyta</taxon>
        <taxon>Magnoliopsida</taxon>
        <taxon>Magnoliidae</taxon>
        <taxon>Piperales</taxon>
        <taxon>Aristolochiaceae</taxon>
        <taxon>Aristolochia</taxon>
    </lineage>
</organism>
<proteinExistence type="predicted"/>
<dbReference type="InterPro" id="IPR046960">
    <property type="entry name" value="PPR_At4g14850-like_plant"/>
</dbReference>
<dbReference type="PANTHER" id="PTHR47926">
    <property type="entry name" value="PENTATRICOPEPTIDE REPEAT-CONTAINING PROTEIN"/>
    <property type="match status" value="1"/>
</dbReference>
<dbReference type="Pfam" id="PF13041">
    <property type="entry name" value="PPR_2"/>
    <property type="match status" value="1"/>
</dbReference>
<keyword evidence="5" id="KW-1185">Reference proteome</keyword>
<comment type="caution">
    <text evidence="4">The sequence shown here is derived from an EMBL/GenBank/DDBJ whole genome shotgun (WGS) entry which is preliminary data.</text>
</comment>
<feature type="repeat" description="PPR" evidence="2">
    <location>
        <begin position="129"/>
        <end position="159"/>
    </location>
</feature>
<dbReference type="FunFam" id="1.25.40.10:FF:000381">
    <property type="entry name" value="Pentatricopeptide repeat-containing protein"/>
    <property type="match status" value="1"/>
</dbReference>
<dbReference type="PANTHER" id="PTHR47926:SF500">
    <property type="entry name" value="REPEAT-CONTAINING PROTEIN, PUTATIVE-RELATED"/>
    <property type="match status" value="1"/>
</dbReference>
<dbReference type="GO" id="GO:0003723">
    <property type="term" value="F:RNA binding"/>
    <property type="evidence" value="ECO:0007669"/>
    <property type="project" value="InterPro"/>
</dbReference>
<feature type="domain" description="DYW" evidence="3">
    <location>
        <begin position="673"/>
        <end position="744"/>
    </location>
</feature>
<dbReference type="AlphaFoldDB" id="A0AAV7DTQ5"/>
<dbReference type="InterPro" id="IPR011990">
    <property type="entry name" value="TPR-like_helical_dom_sf"/>
</dbReference>
<keyword evidence="1" id="KW-0677">Repeat</keyword>
<dbReference type="InterPro" id="IPR002885">
    <property type="entry name" value="PPR_rpt"/>
</dbReference>
<dbReference type="NCBIfam" id="TIGR00756">
    <property type="entry name" value="PPR"/>
    <property type="match status" value="4"/>
</dbReference>
<dbReference type="Gene3D" id="1.25.40.10">
    <property type="entry name" value="Tetratricopeptide repeat domain"/>
    <property type="match status" value="4"/>
</dbReference>
<dbReference type="InterPro" id="IPR032867">
    <property type="entry name" value="DYW_dom"/>
</dbReference>
<dbReference type="Proteomes" id="UP000825729">
    <property type="component" value="Unassembled WGS sequence"/>
</dbReference>
<dbReference type="Pfam" id="PF14432">
    <property type="entry name" value="DYW_deaminase"/>
    <property type="match status" value="1"/>
</dbReference>
<accession>A0AAV7DTQ5</accession>
<evidence type="ECO:0000259" key="3">
    <source>
        <dbReference type="Pfam" id="PF14432"/>
    </source>
</evidence>
<dbReference type="Pfam" id="PF20431">
    <property type="entry name" value="E_motif"/>
    <property type="match status" value="1"/>
</dbReference>
<dbReference type="FunFam" id="1.25.40.10:FF:000090">
    <property type="entry name" value="Pentatricopeptide repeat-containing protein, chloroplastic"/>
    <property type="match status" value="1"/>
</dbReference>
<feature type="repeat" description="PPR" evidence="2">
    <location>
        <begin position="235"/>
        <end position="269"/>
    </location>
</feature>
<sequence length="744" mass="82376">MRLRAAAAAAIVTRRYCSHRFNKVENLQFQWNIGIAQQALHNPSSAPSFYKKMQYLGIPPNNLTFPPLLKACAALREGPMISQVQVHVLRFGLVSDLFVSAALIDAHGKCGRCECALQVFDELNQHVTDRVLWTTLISTLSRHGSHEQALQRFSRMRTCCELDVVSLCALLSNSREVSSDPSFLKNGRMVHALSFKYGFELENRLTNTLIHMYSRGGALGDASKAFDGVPVQQRDVVSWNSMISAHAANGKEQRALSTFFDMLALGVAPSKVTVMAVLKACAELGCIDTCRHLYKCVISGHSWPFLNDITVATALLDMHARCGDLDSAGRLFDGIKVKNVVCWSAMIAGYEHNFCFDKALDFFCKMVEDMRPNEVTMVSVIAACSGLGASRPGRVVHGFVVVAGLNRDARVGSALVDMYAKCGDIQSARRVFELTNYTVRTVVMWSAMIGAEGLHGFGQRALFLFSEMTSHGIAPNEVTFISLLSACSHAGLVQDGLSCFNSMFRDYRLSPTAKHYACVVDLLGRTGKLNEAHDFIRAMHIEADVAVWGSLLGACRLHGNCGLAEVAEKEILRLDPSSVGHQVLLANIYKDAGKEEAVIRTRVAMKNKGLQKIPGCSFLEIGTKVYSFIADDRCCFETVKVYEALQALDEHVKNIGIANKDGFDIKILTRGQYHSERLAIAFAIMMKVHEKEVAIRITKNLRVCKDCHDYTKLVSKACKIELIVRDSHRFHHFKDGCCTCGDYW</sequence>
<dbReference type="GO" id="GO:0008270">
    <property type="term" value="F:zinc ion binding"/>
    <property type="evidence" value="ECO:0007669"/>
    <property type="project" value="InterPro"/>
</dbReference>
<evidence type="ECO:0000256" key="1">
    <source>
        <dbReference type="ARBA" id="ARBA00022737"/>
    </source>
</evidence>
<reference evidence="4 5" key="1">
    <citation type="submission" date="2021-07" db="EMBL/GenBank/DDBJ databases">
        <title>The Aristolochia fimbriata genome: insights into angiosperm evolution, floral development and chemical biosynthesis.</title>
        <authorList>
            <person name="Jiao Y."/>
        </authorList>
    </citation>
    <scope>NUCLEOTIDE SEQUENCE [LARGE SCALE GENOMIC DNA]</scope>
    <source>
        <strain evidence="4">IBCAS-2021</strain>
        <tissue evidence="4">Leaf</tissue>
    </source>
</reference>
<evidence type="ECO:0000313" key="5">
    <source>
        <dbReference type="Proteomes" id="UP000825729"/>
    </source>
</evidence>
<dbReference type="Pfam" id="PF01535">
    <property type="entry name" value="PPR"/>
    <property type="match status" value="6"/>
</dbReference>
<dbReference type="GO" id="GO:0009451">
    <property type="term" value="P:RNA modification"/>
    <property type="evidence" value="ECO:0007669"/>
    <property type="project" value="InterPro"/>
</dbReference>